<feature type="domain" description="DUF218" evidence="1">
    <location>
        <begin position="34"/>
        <end position="162"/>
    </location>
</feature>
<dbReference type="GO" id="GO:0043164">
    <property type="term" value="P:Gram-negative-bacterium-type cell wall biogenesis"/>
    <property type="evidence" value="ECO:0007669"/>
    <property type="project" value="TreeGrafter"/>
</dbReference>
<comment type="caution">
    <text evidence="2">The sequence shown here is derived from an EMBL/GenBank/DDBJ whole genome shotgun (WGS) entry which is preliminary data.</text>
</comment>
<proteinExistence type="predicted"/>
<dbReference type="Proteomes" id="UP000466966">
    <property type="component" value="Unassembled WGS sequence"/>
</dbReference>
<organism evidence="2 3">
    <name type="scientific">Alteraurantiacibacter buctensis</name>
    <dbReference type="NCBI Taxonomy" id="1503981"/>
    <lineage>
        <taxon>Bacteria</taxon>
        <taxon>Pseudomonadati</taxon>
        <taxon>Pseudomonadota</taxon>
        <taxon>Alphaproteobacteria</taxon>
        <taxon>Sphingomonadales</taxon>
        <taxon>Erythrobacteraceae</taxon>
        <taxon>Alteraurantiacibacter</taxon>
    </lineage>
</organism>
<sequence>MINRLLSLLVIAWALGFVWFAVALPQPAGDEHTDAIVVPTGAEGRIPHGLALLRAGRAERMLVTGVDIEVRPAEFMAEYGVERQLMDCCITLGFSALDTRGNARETADWMAQNRFTSLRLVTSDWHMRRTAVELASRLPATVTVLRDAVPTQPSFITLVREYHKLLAAWLLSLV</sequence>
<name>A0A844YW48_9SPHN</name>
<dbReference type="PANTHER" id="PTHR30336:SF4">
    <property type="entry name" value="ENVELOPE BIOGENESIS FACTOR ELYC"/>
    <property type="match status" value="1"/>
</dbReference>
<dbReference type="GO" id="GO:0000270">
    <property type="term" value="P:peptidoglycan metabolic process"/>
    <property type="evidence" value="ECO:0007669"/>
    <property type="project" value="TreeGrafter"/>
</dbReference>
<dbReference type="InterPro" id="IPR003848">
    <property type="entry name" value="DUF218"/>
</dbReference>
<gene>
    <name evidence="2" type="ORF">GRI99_01460</name>
</gene>
<dbReference type="RefSeq" id="WP_160770231.1">
    <property type="nucleotide sequence ID" value="NZ_WTYV01000001.1"/>
</dbReference>
<dbReference type="OrthoDB" id="9812311at2"/>
<dbReference type="GO" id="GO:0005886">
    <property type="term" value="C:plasma membrane"/>
    <property type="evidence" value="ECO:0007669"/>
    <property type="project" value="TreeGrafter"/>
</dbReference>
<keyword evidence="3" id="KW-1185">Reference proteome</keyword>
<dbReference type="EMBL" id="WTYV01000001">
    <property type="protein sequence ID" value="MXO70297.1"/>
    <property type="molecule type" value="Genomic_DNA"/>
</dbReference>
<evidence type="ECO:0000313" key="3">
    <source>
        <dbReference type="Proteomes" id="UP000466966"/>
    </source>
</evidence>
<protein>
    <submittedName>
        <fullName evidence="2">YdcF family protein</fullName>
    </submittedName>
</protein>
<accession>A0A844YW48</accession>
<evidence type="ECO:0000313" key="2">
    <source>
        <dbReference type="EMBL" id="MXO70297.1"/>
    </source>
</evidence>
<evidence type="ECO:0000259" key="1">
    <source>
        <dbReference type="Pfam" id="PF02698"/>
    </source>
</evidence>
<dbReference type="CDD" id="cd06259">
    <property type="entry name" value="YdcF-like"/>
    <property type="match status" value="1"/>
</dbReference>
<dbReference type="AlphaFoldDB" id="A0A844YW48"/>
<dbReference type="PANTHER" id="PTHR30336">
    <property type="entry name" value="INNER MEMBRANE PROTEIN, PROBABLE PERMEASE"/>
    <property type="match status" value="1"/>
</dbReference>
<reference evidence="2 3" key="1">
    <citation type="submission" date="2019-12" db="EMBL/GenBank/DDBJ databases">
        <title>Genomic-based taxomic classification of the family Erythrobacteraceae.</title>
        <authorList>
            <person name="Xu L."/>
        </authorList>
    </citation>
    <scope>NUCLEOTIDE SEQUENCE [LARGE SCALE GENOMIC DNA]</scope>
    <source>
        <strain evidence="2 3">M0322</strain>
    </source>
</reference>
<dbReference type="InterPro" id="IPR051599">
    <property type="entry name" value="Cell_Envelope_Assoc"/>
</dbReference>
<dbReference type="Pfam" id="PF02698">
    <property type="entry name" value="DUF218"/>
    <property type="match status" value="1"/>
</dbReference>